<dbReference type="EMBL" id="CAKOAT010217376">
    <property type="protein sequence ID" value="CAH8356360.1"/>
    <property type="molecule type" value="Genomic_DNA"/>
</dbReference>
<comment type="caution">
    <text evidence="1">The sequence shown here is derived from an EMBL/GenBank/DDBJ whole genome shotgun (WGS) entry which is preliminary data.</text>
</comment>
<evidence type="ECO:0000313" key="2">
    <source>
        <dbReference type="Proteomes" id="UP001642260"/>
    </source>
</evidence>
<dbReference type="AlphaFoldDB" id="A0ABC8KEP0"/>
<organism evidence="1 2">
    <name type="scientific">Eruca vesicaria subsp. sativa</name>
    <name type="common">Garden rocket</name>
    <name type="synonym">Eruca sativa</name>
    <dbReference type="NCBI Taxonomy" id="29727"/>
    <lineage>
        <taxon>Eukaryota</taxon>
        <taxon>Viridiplantae</taxon>
        <taxon>Streptophyta</taxon>
        <taxon>Embryophyta</taxon>
        <taxon>Tracheophyta</taxon>
        <taxon>Spermatophyta</taxon>
        <taxon>Magnoliopsida</taxon>
        <taxon>eudicotyledons</taxon>
        <taxon>Gunneridae</taxon>
        <taxon>Pentapetalae</taxon>
        <taxon>rosids</taxon>
        <taxon>malvids</taxon>
        <taxon>Brassicales</taxon>
        <taxon>Brassicaceae</taxon>
        <taxon>Brassiceae</taxon>
        <taxon>Eruca</taxon>
    </lineage>
</organism>
<reference evidence="1 2" key="1">
    <citation type="submission" date="2022-03" db="EMBL/GenBank/DDBJ databases">
        <authorList>
            <person name="Macdonald S."/>
            <person name="Ahmed S."/>
            <person name="Newling K."/>
        </authorList>
    </citation>
    <scope>NUCLEOTIDE SEQUENCE [LARGE SCALE GENOMIC DNA]</scope>
</reference>
<keyword evidence="2" id="KW-1185">Reference proteome</keyword>
<protein>
    <submittedName>
        <fullName evidence="1">Uncharacterized protein</fullName>
    </submittedName>
</protein>
<name>A0ABC8KEP0_ERUVS</name>
<gene>
    <name evidence="1" type="ORF">ERUC_LOCUS22115</name>
</gene>
<dbReference type="Proteomes" id="UP001642260">
    <property type="component" value="Unassembled WGS sequence"/>
</dbReference>
<sequence>MSPTLRSVVSQAWRSIGSSRRNFSSSRGSSDGEHGFIAFAERNITPEKISFRAHVFGYVLYCAIERWLIYKIDTEKADHARREIDVEATANEKKKRRAAALLEIDVDAIVNDKKKCCSCCCSCVK</sequence>
<evidence type="ECO:0000313" key="1">
    <source>
        <dbReference type="EMBL" id="CAH8356360.1"/>
    </source>
</evidence>
<accession>A0ABC8KEP0</accession>
<proteinExistence type="predicted"/>